<protein>
    <recommendedName>
        <fullName evidence="4">DUF948 domain-containing protein</fullName>
    </recommendedName>
</protein>
<evidence type="ECO:0008006" key="4">
    <source>
        <dbReference type="Google" id="ProtNLM"/>
    </source>
</evidence>
<dbReference type="AlphaFoldDB" id="A0A419SFS0"/>
<gene>
    <name evidence="2" type="ORF">BEP19_10215</name>
</gene>
<dbReference type="EMBL" id="MCHY01000009">
    <property type="protein sequence ID" value="RKD22626.1"/>
    <property type="molecule type" value="Genomic_DNA"/>
</dbReference>
<proteinExistence type="predicted"/>
<name>A0A419SFS0_9BACL</name>
<accession>A0A419SFS0</accession>
<evidence type="ECO:0000313" key="3">
    <source>
        <dbReference type="Proteomes" id="UP000284219"/>
    </source>
</evidence>
<evidence type="ECO:0000256" key="1">
    <source>
        <dbReference type="SAM" id="Phobius"/>
    </source>
</evidence>
<keyword evidence="1" id="KW-1133">Transmembrane helix</keyword>
<evidence type="ECO:0000313" key="2">
    <source>
        <dbReference type="EMBL" id="RKD22626.1"/>
    </source>
</evidence>
<feature type="transmembrane region" description="Helical" evidence="1">
    <location>
        <begin position="6"/>
        <end position="27"/>
    </location>
</feature>
<keyword evidence="1" id="KW-0472">Membrane</keyword>
<keyword evidence="3" id="KW-1185">Reference proteome</keyword>
<reference evidence="2 3" key="1">
    <citation type="submission" date="2016-08" db="EMBL/GenBank/DDBJ databases">
        <title>Novel Firmicute Genomes.</title>
        <authorList>
            <person name="Poppleton D.I."/>
            <person name="Gribaldo S."/>
        </authorList>
    </citation>
    <scope>NUCLEOTIDE SEQUENCE [LARGE SCALE GENOMIC DNA]</scope>
    <source>
        <strain evidence="2 3">RAOx-1</strain>
    </source>
</reference>
<sequence>MAFQVTILEFSALLASISFMILVIYLVRILKRLKRLIADLQVNSNQIKLIVDSLATTGKHIQDLTMTIKDETEIRKDRLGNIGNILSIFHVGMDLYQKVKEKGRDVA</sequence>
<organism evidence="2 3">
    <name type="scientific">Ammoniphilus oxalaticus</name>
    <dbReference type="NCBI Taxonomy" id="66863"/>
    <lineage>
        <taxon>Bacteria</taxon>
        <taxon>Bacillati</taxon>
        <taxon>Bacillota</taxon>
        <taxon>Bacilli</taxon>
        <taxon>Bacillales</taxon>
        <taxon>Paenibacillaceae</taxon>
        <taxon>Aneurinibacillus group</taxon>
        <taxon>Ammoniphilus</taxon>
    </lineage>
</organism>
<comment type="caution">
    <text evidence="2">The sequence shown here is derived from an EMBL/GenBank/DDBJ whole genome shotgun (WGS) entry which is preliminary data.</text>
</comment>
<dbReference type="Proteomes" id="UP000284219">
    <property type="component" value="Unassembled WGS sequence"/>
</dbReference>
<keyword evidence="1" id="KW-0812">Transmembrane</keyword>